<dbReference type="InterPro" id="IPR016181">
    <property type="entry name" value="Acyl_CoA_acyltransferase"/>
</dbReference>
<dbReference type="Pfam" id="PF13302">
    <property type="entry name" value="Acetyltransf_3"/>
    <property type="match status" value="1"/>
</dbReference>
<dbReference type="AlphaFoldDB" id="A0A6J5IPM7"/>
<dbReference type="Gene3D" id="3.40.630.30">
    <property type="match status" value="1"/>
</dbReference>
<dbReference type="PROSITE" id="PS51186">
    <property type="entry name" value="GNAT"/>
    <property type="match status" value="1"/>
</dbReference>
<dbReference type="PANTHER" id="PTHR43441">
    <property type="entry name" value="RIBOSOMAL-PROTEIN-SERINE ACETYLTRANSFERASE"/>
    <property type="match status" value="1"/>
</dbReference>
<dbReference type="GO" id="GO:0008999">
    <property type="term" value="F:protein-N-terminal-alanine acetyltransferase activity"/>
    <property type="evidence" value="ECO:0007669"/>
    <property type="project" value="TreeGrafter"/>
</dbReference>
<reference evidence="2 3" key="1">
    <citation type="submission" date="2020-04" db="EMBL/GenBank/DDBJ databases">
        <authorList>
            <person name="Depoorter E."/>
        </authorList>
    </citation>
    <scope>NUCLEOTIDE SEQUENCE [LARGE SCALE GENOMIC DNA]</scope>
    <source>
        <strain evidence="2 3">BCC0217</strain>
    </source>
</reference>
<feature type="domain" description="N-acetyltransferase" evidence="1">
    <location>
        <begin position="1"/>
        <end position="132"/>
    </location>
</feature>
<dbReference type="GO" id="GO:0005737">
    <property type="term" value="C:cytoplasm"/>
    <property type="evidence" value="ECO:0007669"/>
    <property type="project" value="TreeGrafter"/>
</dbReference>
<dbReference type="SUPFAM" id="SSF55729">
    <property type="entry name" value="Acyl-CoA N-acyltransferases (Nat)"/>
    <property type="match status" value="1"/>
</dbReference>
<gene>
    <name evidence="2" type="ORF">BLA3211_01642</name>
</gene>
<organism evidence="2 3">
    <name type="scientific">Burkholderia aenigmatica</name>
    <dbReference type="NCBI Taxonomy" id="2015348"/>
    <lineage>
        <taxon>Bacteria</taxon>
        <taxon>Pseudomonadati</taxon>
        <taxon>Pseudomonadota</taxon>
        <taxon>Betaproteobacteria</taxon>
        <taxon>Burkholderiales</taxon>
        <taxon>Burkholderiaceae</taxon>
        <taxon>Burkholderia</taxon>
        <taxon>Burkholderia cepacia complex</taxon>
    </lineage>
</organism>
<accession>A0A6J5IPM7</accession>
<protein>
    <submittedName>
        <fullName evidence="2">GCN5-like N-acetyltransferase</fullName>
    </submittedName>
</protein>
<sequence>MSWEPPANRDDFDRIWLSWLPTIAEGTDFVFAIRQRDDGNFLGLAGLHRIRNASVELGIWIREDFHKQRFGREAVGLVARWASLALGVESFTYPVAEQNYSSRRIAESLGGVIVERRETQKYTSVIYQIPNQSALDQERKM</sequence>
<dbReference type="Proteomes" id="UP000494301">
    <property type="component" value="Unassembled WGS sequence"/>
</dbReference>
<dbReference type="InterPro" id="IPR051908">
    <property type="entry name" value="Ribosomal_N-acetyltransferase"/>
</dbReference>
<dbReference type="InterPro" id="IPR000182">
    <property type="entry name" value="GNAT_dom"/>
</dbReference>
<name>A0A6J5IPM7_9BURK</name>
<keyword evidence="2" id="KW-0808">Transferase</keyword>
<proteinExistence type="predicted"/>
<evidence type="ECO:0000259" key="1">
    <source>
        <dbReference type="PROSITE" id="PS51186"/>
    </source>
</evidence>
<dbReference type="GO" id="GO:1990189">
    <property type="term" value="F:protein N-terminal-serine acetyltransferase activity"/>
    <property type="evidence" value="ECO:0007669"/>
    <property type="project" value="TreeGrafter"/>
</dbReference>
<dbReference type="PANTHER" id="PTHR43441:SF10">
    <property type="entry name" value="ACETYLTRANSFERASE"/>
    <property type="match status" value="1"/>
</dbReference>
<evidence type="ECO:0000313" key="2">
    <source>
        <dbReference type="EMBL" id="CAB3962256.1"/>
    </source>
</evidence>
<evidence type="ECO:0000313" key="3">
    <source>
        <dbReference type="Proteomes" id="UP000494301"/>
    </source>
</evidence>
<dbReference type="EMBL" id="CABWIL020000005">
    <property type="protein sequence ID" value="CAB3962256.1"/>
    <property type="molecule type" value="Genomic_DNA"/>
</dbReference>